<organism evidence="1 2">
    <name type="scientific">Pistacia integerrima</name>
    <dbReference type="NCBI Taxonomy" id="434235"/>
    <lineage>
        <taxon>Eukaryota</taxon>
        <taxon>Viridiplantae</taxon>
        <taxon>Streptophyta</taxon>
        <taxon>Embryophyta</taxon>
        <taxon>Tracheophyta</taxon>
        <taxon>Spermatophyta</taxon>
        <taxon>Magnoliopsida</taxon>
        <taxon>eudicotyledons</taxon>
        <taxon>Gunneridae</taxon>
        <taxon>Pentapetalae</taxon>
        <taxon>rosids</taxon>
        <taxon>malvids</taxon>
        <taxon>Sapindales</taxon>
        <taxon>Anacardiaceae</taxon>
        <taxon>Pistacia</taxon>
    </lineage>
</organism>
<proteinExistence type="predicted"/>
<comment type="caution">
    <text evidence="1">The sequence shown here is derived from an EMBL/GenBank/DDBJ whole genome shotgun (WGS) entry which is preliminary data.</text>
</comment>
<reference evidence="2" key="1">
    <citation type="journal article" date="2023" name="G3 (Bethesda)">
        <title>Genome assembly and association tests identify interacting loci associated with vigor, precocity, and sex in interspecific pistachio rootstocks.</title>
        <authorList>
            <person name="Palmer W."/>
            <person name="Jacygrad E."/>
            <person name="Sagayaradj S."/>
            <person name="Cavanaugh K."/>
            <person name="Han R."/>
            <person name="Bertier L."/>
            <person name="Beede B."/>
            <person name="Kafkas S."/>
            <person name="Golino D."/>
            <person name="Preece J."/>
            <person name="Michelmore R."/>
        </authorList>
    </citation>
    <scope>NUCLEOTIDE SEQUENCE [LARGE SCALE GENOMIC DNA]</scope>
</reference>
<keyword evidence="2" id="KW-1185">Reference proteome</keyword>
<gene>
    <name evidence="1" type="ORF">Pint_04379</name>
</gene>
<name>A0ACC0Z4H5_9ROSI</name>
<dbReference type="EMBL" id="CM047738">
    <property type="protein sequence ID" value="KAJ0046086.1"/>
    <property type="molecule type" value="Genomic_DNA"/>
</dbReference>
<sequence>MYSWPFNLCDNYEECGVNGNCRISKTPICGCLKGYVPKSQDEWNTPQTTECIKKLPSDCPSGEGFLKLPRMKLPDIDWAYANSDLTGGGTGCLMCFKDLTDMGECSKQYTWGQDIFLRVPASELAKLPLEASSTSSPGFIHHREMFD</sequence>
<protein>
    <submittedName>
        <fullName evidence="1">Uncharacterized protein</fullName>
    </submittedName>
</protein>
<accession>A0ACC0Z4H5</accession>
<evidence type="ECO:0000313" key="2">
    <source>
        <dbReference type="Proteomes" id="UP001163603"/>
    </source>
</evidence>
<evidence type="ECO:0000313" key="1">
    <source>
        <dbReference type="EMBL" id="KAJ0046086.1"/>
    </source>
</evidence>
<dbReference type="Proteomes" id="UP001163603">
    <property type="component" value="Chromosome 3"/>
</dbReference>